<organism evidence="3">
    <name type="scientific">Capitella teleta</name>
    <name type="common">Polychaete worm</name>
    <dbReference type="NCBI Taxonomy" id="283909"/>
    <lineage>
        <taxon>Eukaryota</taxon>
        <taxon>Metazoa</taxon>
        <taxon>Spiralia</taxon>
        <taxon>Lophotrochozoa</taxon>
        <taxon>Annelida</taxon>
        <taxon>Polychaeta</taxon>
        <taxon>Sedentaria</taxon>
        <taxon>Scolecida</taxon>
        <taxon>Capitellidae</taxon>
        <taxon>Capitella</taxon>
    </lineage>
</organism>
<dbReference type="EMBL" id="AMQN01024918">
    <property type="status" value="NOT_ANNOTATED_CDS"/>
    <property type="molecule type" value="Genomic_DNA"/>
</dbReference>
<evidence type="ECO:0000313" key="5">
    <source>
        <dbReference type="Proteomes" id="UP000014760"/>
    </source>
</evidence>
<feature type="compositionally biased region" description="Polar residues" evidence="1">
    <location>
        <begin position="181"/>
        <end position="202"/>
    </location>
</feature>
<evidence type="ECO:0000313" key="4">
    <source>
        <dbReference type="EnsemblMetazoa" id="CapteP216273"/>
    </source>
</evidence>
<reference evidence="5" key="1">
    <citation type="submission" date="2012-12" db="EMBL/GenBank/DDBJ databases">
        <authorList>
            <person name="Hellsten U."/>
            <person name="Grimwood J."/>
            <person name="Chapman J.A."/>
            <person name="Shapiro H."/>
            <person name="Aerts A."/>
            <person name="Otillar R.P."/>
            <person name="Terry A.Y."/>
            <person name="Boore J.L."/>
            <person name="Simakov O."/>
            <person name="Marletaz F."/>
            <person name="Cho S.-J."/>
            <person name="Edsinger-Gonzales E."/>
            <person name="Havlak P."/>
            <person name="Kuo D.-H."/>
            <person name="Larsson T."/>
            <person name="Lv J."/>
            <person name="Arendt D."/>
            <person name="Savage R."/>
            <person name="Osoegawa K."/>
            <person name="de Jong P."/>
            <person name="Lindberg D.R."/>
            <person name="Seaver E.C."/>
            <person name="Weisblat D.A."/>
            <person name="Putnam N.H."/>
            <person name="Grigoriev I.V."/>
            <person name="Rokhsar D.S."/>
        </authorList>
    </citation>
    <scope>NUCLEOTIDE SEQUENCE</scope>
    <source>
        <strain evidence="5">I ESC-2004</strain>
    </source>
</reference>
<evidence type="ECO:0000256" key="1">
    <source>
        <dbReference type="SAM" id="MobiDB-lite"/>
    </source>
</evidence>
<feature type="chain" id="PRO_5008787788" evidence="2">
    <location>
        <begin position="23"/>
        <end position="326"/>
    </location>
</feature>
<dbReference type="Proteomes" id="UP000014760">
    <property type="component" value="Unassembled WGS sequence"/>
</dbReference>
<dbReference type="EnsemblMetazoa" id="CapteT216273">
    <property type="protein sequence ID" value="CapteP216273"/>
    <property type="gene ID" value="CapteG216273"/>
</dbReference>
<evidence type="ECO:0000256" key="2">
    <source>
        <dbReference type="SAM" id="SignalP"/>
    </source>
</evidence>
<feature type="compositionally biased region" description="Polar residues" evidence="1">
    <location>
        <begin position="313"/>
        <end position="326"/>
    </location>
</feature>
<gene>
    <name evidence="3" type="ORF">CAPTEDRAFT_216273</name>
</gene>
<feature type="signal peptide" evidence="2">
    <location>
        <begin position="1"/>
        <end position="22"/>
    </location>
</feature>
<dbReference type="AlphaFoldDB" id="R7U993"/>
<dbReference type="EMBL" id="KB303842">
    <property type="protein sequence ID" value="ELU02711.1"/>
    <property type="molecule type" value="Genomic_DNA"/>
</dbReference>
<feature type="compositionally biased region" description="Polar residues" evidence="1">
    <location>
        <begin position="246"/>
        <end position="259"/>
    </location>
</feature>
<dbReference type="OrthoDB" id="2017317at2759"/>
<proteinExistence type="predicted"/>
<dbReference type="HOGENOM" id="CLU_853219_0_0_1"/>
<feature type="compositionally biased region" description="Polar residues" evidence="1">
    <location>
        <begin position="33"/>
        <end position="45"/>
    </location>
</feature>
<protein>
    <submittedName>
        <fullName evidence="3 4">Uncharacterized protein</fullName>
    </submittedName>
</protein>
<reference evidence="4" key="3">
    <citation type="submission" date="2015-06" db="UniProtKB">
        <authorList>
            <consortium name="EnsemblMetazoa"/>
        </authorList>
    </citation>
    <scope>IDENTIFICATION</scope>
</reference>
<sequence>MRCMYIMLLCRLFLVRLGKTRSSMSSDLRGPINTPQSRQRSLTTISSSGTWNTLVPRFQRKMYMEAIMHNPTNHHVKAPFKQLAMNDEENTLQIVPEQVLKERTAKATYLVARAMAKQQTLDQPKPQGKLLKGKLKPLYPVSVQGPTIKNCRGVVSEARTYSASPSRTFQRRRRILNNMSQDVFERPQTTESIHQTSIASDLSENRERDLKEDLDAIDKENPGPGTTGNQENPGPGTMGNLETEDTQTQPTNPGKNSGENDVEDIADKFDTKSVRFFMNGESEKESEERKLIEDFQEDNSAPYDGSCEKDPTTEQLALDTSNDNWL</sequence>
<feature type="compositionally biased region" description="Basic and acidic residues" evidence="1">
    <location>
        <begin position="203"/>
        <end position="221"/>
    </location>
</feature>
<evidence type="ECO:0000313" key="3">
    <source>
        <dbReference type="EMBL" id="ELU02711.1"/>
    </source>
</evidence>
<name>R7U993_CAPTE</name>
<keyword evidence="2" id="KW-0732">Signal</keyword>
<reference evidence="3 5" key="2">
    <citation type="journal article" date="2013" name="Nature">
        <title>Insights into bilaterian evolution from three spiralian genomes.</title>
        <authorList>
            <person name="Simakov O."/>
            <person name="Marletaz F."/>
            <person name="Cho S.J."/>
            <person name="Edsinger-Gonzales E."/>
            <person name="Havlak P."/>
            <person name="Hellsten U."/>
            <person name="Kuo D.H."/>
            <person name="Larsson T."/>
            <person name="Lv J."/>
            <person name="Arendt D."/>
            <person name="Savage R."/>
            <person name="Osoegawa K."/>
            <person name="de Jong P."/>
            <person name="Grimwood J."/>
            <person name="Chapman J.A."/>
            <person name="Shapiro H."/>
            <person name="Aerts A."/>
            <person name="Otillar R.P."/>
            <person name="Terry A.Y."/>
            <person name="Boore J.L."/>
            <person name="Grigoriev I.V."/>
            <person name="Lindberg D.R."/>
            <person name="Seaver E.C."/>
            <person name="Weisblat D.A."/>
            <person name="Putnam N.H."/>
            <person name="Rokhsar D.S."/>
        </authorList>
    </citation>
    <scope>NUCLEOTIDE SEQUENCE</scope>
    <source>
        <strain evidence="3 5">I ESC-2004</strain>
    </source>
</reference>
<feature type="compositionally biased region" description="Basic and acidic residues" evidence="1">
    <location>
        <begin position="281"/>
        <end position="293"/>
    </location>
</feature>
<keyword evidence="5" id="KW-1185">Reference proteome</keyword>
<accession>R7U993</accession>
<feature type="region of interest" description="Disordered" evidence="1">
    <location>
        <begin position="23"/>
        <end position="45"/>
    </location>
</feature>
<feature type="region of interest" description="Disordered" evidence="1">
    <location>
        <begin position="181"/>
        <end position="326"/>
    </location>
</feature>
<dbReference type="EMBL" id="AMQN01024917">
    <property type="status" value="NOT_ANNOTATED_CDS"/>
    <property type="molecule type" value="Genomic_DNA"/>
</dbReference>